<sequence length="492" mass="55680">MTVCNWNALHDCEFCSLSLEHLTRVNSETGFVENYTMEYDSKVVVQHEQPFQCLVFNNRSMNPVEAKDVGYSGTLTFYFKLPLVPQSLDGRFGLQISFHEIGTVPNVFSETNFAIPNVDNFFSVTKVLTTRLKPTKEDGLHSVRWESVLSFIELTDTHDDIIVISVAYASMNLRQISEIYTTSLKVVRANCWHGWNFVQVGPVCDDGVQDSEIRMEQVRQIQQIQQTLQERRKKKKKTWMYTKVSRAITCIGWFIATAMCIWYIVDSSEQFVQSISNPTTATTFIESVPLPFPAITVCNWNAMLDCDYCNLTLKFATKVNSTLGIVENLDPHYDRVVLFQNGQLFNCYVFNNVSQSLLNATDIGYAGTISFYFHVPFVPENRDSRFGLQVSFHETGTVPNVFAETNYAISGVDNYFILTKVITNRLKPNTEGGINSVRWHPQLSIVELTQFDGDEVVISVAYSTLNVNVITEMVTSTMEGLLGQIAGIIGIL</sequence>
<protein>
    <submittedName>
        <fullName evidence="2">Predicted protein</fullName>
    </submittedName>
</protein>
<reference evidence="2 3" key="1">
    <citation type="journal article" date="2010" name="Cell">
        <title>The genome of Naegleria gruberi illuminates early eukaryotic versatility.</title>
        <authorList>
            <person name="Fritz-Laylin L.K."/>
            <person name="Prochnik S.E."/>
            <person name="Ginger M.L."/>
            <person name="Dacks J.B."/>
            <person name="Carpenter M.L."/>
            <person name="Field M.C."/>
            <person name="Kuo A."/>
            <person name="Paredez A."/>
            <person name="Chapman J."/>
            <person name="Pham J."/>
            <person name="Shu S."/>
            <person name="Neupane R."/>
            <person name="Cipriano M."/>
            <person name="Mancuso J."/>
            <person name="Tu H."/>
            <person name="Salamov A."/>
            <person name="Lindquist E."/>
            <person name="Shapiro H."/>
            <person name="Lucas S."/>
            <person name="Grigoriev I.V."/>
            <person name="Cande W.Z."/>
            <person name="Fulton C."/>
            <person name="Rokhsar D.S."/>
            <person name="Dawson S.C."/>
        </authorList>
    </citation>
    <scope>NUCLEOTIDE SEQUENCE [LARGE SCALE GENOMIC DNA]</scope>
    <source>
        <strain evidence="2 3">NEG-M</strain>
    </source>
</reference>
<keyword evidence="1" id="KW-0472">Membrane</keyword>
<dbReference type="AlphaFoldDB" id="D2V6U6"/>
<feature type="transmembrane region" description="Helical" evidence="1">
    <location>
        <begin position="244"/>
        <end position="265"/>
    </location>
</feature>
<organism evidence="3">
    <name type="scientific">Naegleria gruberi</name>
    <name type="common">Amoeba</name>
    <dbReference type="NCBI Taxonomy" id="5762"/>
    <lineage>
        <taxon>Eukaryota</taxon>
        <taxon>Discoba</taxon>
        <taxon>Heterolobosea</taxon>
        <taxon>Tetramitia</taxon>
        <taxon>Eutetramitia</taxon>
        <taxon>Vahlkampfiidae</taxon>
        <taxon>Naegleria</taxon>
    </lineage>
</organism>
<keyword evidence="1" id="KW-0812">Transmembrane</keyword>
<keyword evidence="1" id="KW-1133">Transmembrane helix</keyword>
<accession>D2V6U6</accession>
<dbReference type="GeneID" id="8861699"/>
<dbReference type="VEuPathDB" id="AmoebaDB:NAEGRDRAFT_64560"/>
<proteinExistence type="predicted"/>
<evidence type="ECO:0000313" key="2">
    <source>
        <dbReference type="EMBL" id="EFC47634.1"/>
    </source>
</evidence>
<dbReference type="InParanoid" id="D2V6U6"/>
<dbReference type="KEGG" id="ngr:NAEGRDRAFT_64560"/>
<dbReference type="EMBL" id="GG738854">
    <property type="protein sequence ID" value="EFC47634.1"/>
    <property type="molecule type" value="Genomic_DNA"/>
</dbReference>
<name>D2V6U6_NAEGR</name>
<keyword evidence="3" id="KW-1185">Reference proteome</keyword>
<dbReference type="Proteomes" id="UP000006671">
    <property type="component" value="Unassembled WGS sequence"/>
</dbReference>
<dbReference type="RefSeq" id="XP_002680378.1">
    <property type="nucleotide sequence ID" value="XM_002680332.1"/>
</dbReference>
<evidence type="ECO:0000256" key="1">
    <source>
        <dbReference type="SAM" id="Phobius"/>
    </source>
</evidence>
<evidence type="ECO:0000313" key="3">
    <source>
        <dbReference type="Proteomes" id="UP000006671"/>
    </source>
</evidence>
<dbReference type="OrthoDB" id="10253383at2759"/>
<gene>
    <name evidence="2" type="ORF">NAEGRDRAFT_64560</name>
</gene>